<dbReference type="RefSeq" id="WP_071448902.1">
    <property type="nucleotide sequence ID" value="NZ_MLOK01000029.1"/>
</dbReference>
<dbReference type="GO" id="GO:0003677">
    <property type="term" value="F:DNA binding"/>
    <property type="evidence" value="ECO:0007669"/>
    <property type="project" value="UniProtKB-KW"/>
</dbReference>
<evidence type="ECO:0000313" key="8">
    <source>
        <dbReference type="Proteomes" id="UP000181728"/>
    </source>
</evidence>
<keyword evidence="4" id="KW-0804">Transcription</keyword>
<dbReference type="AlphaFoldDB" id="A0A6N4A841"/>
<reference evidence="7 8" key="1">
    <citation type="journal article" date="2016" name="BMC Genomics">
        <title>Consensus pan-genome assembly of the specialised wine bacterium Oenococcus oeni.</title>
        <authorList>
            <person name="Sternes P.R."/>
            <person name="Borneman A.R."/>
        </authorList>
    </citation>
    <scope>NUCLEOTIDE SEQUENCE [LARGE SCALE GENOMIC DNA]</scope>
    <source>
        <strain evidence="7 8">AWRIB661</strain>
    </source>
</reference>
<dbReference type="EMBL" id="MLOK01000029">
    <property type="protein sequence ID" value="OIM21621.1"/>
    <property type="molecule type" value="Genomic_DNA"/>
</dbReference>
<dbReference type="SUPFAM" id="SSF46955">
    <property type="entry name" value="Putative DNA-binding domain"/>
    <property type="match status" value="1"/>
</dbReference>
<dbReference type="Proteomes" id="UP000181728">
    <property type="component" value="Unassembled WGS sequence"/>
</dbReference>
<dbReference type="CDD" id="cd01109">
    <property type="entry name" value="HTH_YyaN"/>
    <property type="match status" value="1"/>
</dbReference>
<protein>
    <submittedName>
        <fullName evidence="7">Transcriptional regulator</fullName>
    </submittedName>
</protein>
<evidence type="ECO:0000313" key="7">
    <source>
        <dbReference type="EMBL" id="OIM21621.1"/>
    </source>
</evidence>
<evidence type="ECO:0000259" key="6">
    <source>
        <dbReference type="PROSITE" id="PS50937"/>
    </source>
</evidence>
<dbReference type="Gene3D" id="1.10.1660.10">
    <property type="match status" value="1"/>
</dbReference>
<dbReference type="InterPro" id="IPR000551">
    <property type="entry name" value="MerR-type_HTH_dom"/>
</dbReference>
<dbReference type="PANTHER" id="PTHR30204:SF69">
    <property type="entry name" value="MERR-FAMILY TRANSCRIPTIONAL REGULATOR"/>
    <property type="match status" value="1"/>
</dbReference>
<evidence type="ECO:0000256" key="5">
    <source>
        <dbReference type="SAM" id="Coils"/>
    </source>
</evidence>
<evidence type="ECO:0000256" key="4">
    <source>
        <dbReference type="ARBA" id="ARBA00023163"/>
    </source>
</evidence>
<organism evidence="7 8">
    <name type="scientific">Oenococcus oeni</name>
    <name type="common">Leuconostoc oenos</name>
    <dbReference type="NCBI Taxonomy" id="1247"/>
    <lineage>
        <taxon>Bacteria</taxon>
        <taxon>Bacillati</taxon>
        <taxon>Bacillota</taxon>
        <taxon>Bacilli</taxon>
        <taxon>Lactobacillales</taxon>
        <taxon>Lactobacillaceae</taxon>
        <taxon>Oenococcus</taxon>
    </lineage>
</organism>
<keyword evidence="3" id="KW-0238">DNA-binding</keyword>
<dbReference type="GO" id="GO:0003700">
    <property type="term" value="F:DNA-binding transcription factor activity"/>
    <property type="evidence" value="ECO:0007669"/>
    <property type="project" value="InterPro"/>
</dbReference>
<accession>A0A6N4A841</accession>
<keyword evidence="2" id="KW-0805">Transcription regulation</keyword>
<dbReference type="PANTHER" id="PTHR30204">
    <property type="entry name" value="REDOX-CYCLING DRUG-SENSING TRANSCRIPTIONAL ACTIVATOR SOXR"/>
    <property type="match status" value="1"/>
</dbReference>
<name>A0A6N4A841_OENOE</name>
<keyword evidence="5" id="KW-0175">Coiled coil</keyword>
<feature type="domain" description="HTH merR-type" evidence="6">
    <location>
        <begin position="1"/>
        <end position="69"/>
    </location>
</feature>
<keyword evidence="1" id="KW-0678">Repressor</keyword>
<gene>
    <name evidence="7" type="ORF">ATX59_03335</name>
</gene>
<feature type="coiled-coil region" evidence="5">
    <location>
        <begin position="77"/>
        <end position="104"/>
    </location>
</feature>
<dbReference type="InterPro" id="IPR047057">
    <property type="entry name" value="MerR_fam"/>
</dbReference>
<sequence length="119" mass="14352">MSSISEIAKQYNFSASAIRYYESQELIKIPRDESGQRFFDPKTKERIRLLVHLRQAGLSMTEMKNYLNHLQDHDYEVRLLEQSHKRLTDKIEQMKQTLNFLDYKIEYHKNSKTNERVLN</sequence>
<dbReference type="SMART" id="SM00422">
    <property type="entry name" value="HTH_MERR"/>
    <property type="match status" value="1"/>
</dbReference>
<dbReference type="InterPro" id="IPR009061">
    <property type="entry name" value="DNA-bd_dom_put_sf"/>
</dbReference>
<comment type="caution">
    <text evidence="7">The sequence shown here is derived from an EMBL/GenBank/DDBJ whole genome shotgun (WGS) entry which is preliminary data.</text>
</comment>
<evidence type="ECO:0000256" key="3">
    <source>
        <dbReference type="ARBA" id="ARBA00023125"/>
    </source>
</evidence>
<evidence type="ECO:0000256" key="2">
    <source>
        <dbReference type="ARBA" id="ARBA00023015"/>
    </source>
</evidence>
<proteinExistence type="predicted"/>
<dbReference type="Pfam" id="PF13411">
    <property type="entry name" value="MerR_1"/>
    <property type="match status" value="1"/>
</dbReference>
<dbReference type="PROSITE" id="PS50937">
    <property type="entry name" value="HTH_MERR_2"/>
    <property type="match status" value="1"/>
</dbReference>
<evidence type="ECO:0000256" key="1">
    <source>
        <dbReference type="ARBA" id="ARBA00022491"/>
    </source>
</evidence>